<dbReference type="Proteomes" id="UP000299102">
    <property type="component" value="Unassembled WGS sequence"/>
</dbReference>
<proteinExistence type="predicted"/>
<reference evidence="1 2" key="1">
    <citation type="journal article" date="2019" name="Commun. Biol.">
        <title>The bagworm genome reveals a unique fibroin gene that provides high tensile strength.</title>
        <authorList>
            <person name="Kono N."/>
            <person name="Nakamura H."/>
            <person name="Ohtoshi R."/>
            <person name="Tomita M."/>
            <person name="Numata K."/>
            <person name="Arakawa K."/>
        </authorList>
    </citation>
    <scope>NUCLEOTIDE SEQUENCE [LARGE SCALE GENOMIC DNA]</scope>
</reference>
<evidence type="ECO:0000313" key="2">
    <source>
        <dbReference type="Proteomes" id="UP000299102"/>
    </source>
</evidence>
<dbReference type="AlphaFoldDB" id="A0A4C1XAD4"/>
<evidence type="ECO:0000313" key="1">
    <source>
        <dbReference type="EMBL" id="GBP59882.1"/>
    </source>
</evidence>
<comment type="caution">
    <text evidence="1">The sequence shown here is derived from an EMBL/GenBank/DDBJ whole genome shotgun (WGS) entry which is preliminary data.</text>
</comment>
<protein>
    <recommendedName>
        <fullName evidence="3">DUF4817 domain-containing protein</fullName>
    </recommendedName>
</protein>
<gene>
    <name evidence="1" type="ORF">EVAR_44558_1</name>
</gene>
<name>A0A4C1XAD4_EUMVA</name>
<evidence type="ECO:0008006" key="3">
    <source>
        <dbReference type="Google" id="ProtNLM"/>
    </source>
</evidence>
<keyword evidence="2" id="KW-1185">Reference proteome</keyword>
<accession>A0A4C1XAD4</accession>
<dbReference type="EMBL" id="BGZK01000773">
    <property type="protein sequence ID" value="GBP59882.1"/>
    <property type="molecule type" value="Genomic_DNA"/>
</dbReference>
<organism evidence="1 2">
    <name type="scientific">Eumeta variegata</name>
    <name type="common">Bagworm moth</name>
    <name type="synonym">Eumeta japonica</name>
    <dbReference type="NCBI Taxonomy" id="151549"/>
    <lineage>
        <taxon>Eukaryota</taxon>
        <taxon>Metazoa</taxon>
        <taxon>Ecdysozoa</taxon>
        <taxon>Arthropoda</taxon>
        <taxon>Hexapoda</taxon>
        <taxon>Insecta</taxon>
        <taxon>Pterygota</taxon>
        <taxon>Neoptera</taxon>
        <taxon>Endopterygota</taxon>
        <taxon>Lepidoptera</taxon>
        <taxon>Glossata</taxon>
        <taxon>Ditrysia</taxon>
        <taxon>Tineoidea</taxon>
        <taxon>Psychidae</taxon>
        <taxon>Oiketicinae</taxon>
        <taxon>Eumeta</taxon>
    </lineage>
</organism>
<sequence>MDARLRYRNSDIADNHFVYGFYNGNARAGAREYHRRYPAEEHRIDVCSRIYIVATSRRLTKNTLRPCEGKGASYKKWYDRIGTRLLTLAQSTSRIEADVQG</sequence>